<dbReference type="AlphaFoldDB" id="A0A4D6Y3I9"/>
<keyword evidence="7" id="KW-0769">Symport</keyword>
<feature type="transmembrane region" description="Helical" evidence="11">
    <location>
        <begin position="153"/>
        <end position="177"/>
    </location>
</feature>
<evidence type="ECO:0000256" key="4">
    <source>
        <dbReference type="ARBA" id="ARBA00022475"/>
    </source>
</evidence>
<accession>A0A4D6Y3I9</accession>
<feature type="transmembrane region" description="Helical" evidence="11">
    <location>
        <begin position="12"/>
        <end position="32"/>
    </location>
</feature>
<evidence type="ECO:0000256" key="10">
    <source>
        <dbReference type="ARBA" id="ARBA00047348"/>
    </source>
</evidence>
<comment type="similarity">
    <text evidence="2">Belongs to the inorganic phosphate transporter (PiT) (TC 2.A.20) family. Pit subfamily.</text>
</comment>
<evidence type="ECO:0000256" key="5">
    <source>
        <dbReference type="ARBA" id="ARBA00022592"/>
    </source>
</evidence>
<evidence type="ECO:0000256" key="3">
    <source>
        <dbReference type="ARBA" id="ARBA00022448"/>
    </source>
</evidence>
<dbReference type="OrthoDB" id="9779554at2"/>
<organism evidence="12 13">
    <name type="scientific">Buchnera aphidicola subsp. Melaphis rhois</name>
    <dbReference type="NCBI Taxonomy" id="118103"/>
    <lineage>
        <taxon>Bacteria</taxon>
        <taxon>Pseudomonadati</taxon>
        <taxon>Pseudomonadota</taxon>
        <taxon>Gammaproteobacteria</taxon>
        <taxon>Enterobacterales</taxon>
        <taxon>Erwiniaceae</taxon>
        <taxon>Buchnera</taxon>
    </lineage>
</organism>
<keyword evidence="8 11" id="KW-1133">Transmembrane helix</keyword>
<name>A0A4D6Y3I9_BUCMH</name>
<evidence type="ECO:0000313" key="13">
    <source>
        <dbReference type="Proteomes" id="UP000298566"/>
    </source>
</evidence>
<feature type="transmembrane region" description="Helical" evidence="11">
    <location>
        <begin position="378"/>
        <end position="398"/>
    </location>
</feature>
<keyword evidence="9 11" id="KW-0472">Membrane</keyword>
<proteinExistence type="inferred from homology"/>
<keyword evidence="6 11" id="KW-0812">Transmembrane</keyword>
<dbReference type="Pfam" id="PF01384">
    <property type="entry name" value="PHO4"/>
    <property type="match status" value="1"/>
</dbReference>
<dbReference type="RefSeq" id="WP_158336747.1">
    <property type="nucleotide sequence ID" value="NZ_CP033004.1"/>
</dbReference>
<dbReference type="Proteomes" id="UP000298566">
    <property type="component" value="Chromosome"/>
</dbReference>
<feature type="transmembrane region" description="Helical" evidence="11">
    <location>
        <begin position="52"/>
        <end position="76"/>
    </location>
</feature>
<dbReference type="PANTHER" id="PTHR11101:SF65">
    <property type="entry name" value="LOW-AFFINITY INORGANIC PHOSPHATE TRANSPORTER PITA-RELATED"/>
    <property type="match status" value="1"/>
</dbReference>
<reference evidence="12 13" key="1">
    <citation type="submission" date="2018-10" db="EMBL/GenBank/DDBJ databases">
        <title>Comparative functional genomics of the obligate endosymbiont Buchnera aphidicola.</title>
        <authorList>
            <person name="Chong R.A."/>
        </authorList>
    </citation>
    <scope>NUCLEOTIDE SEQUENCE [LARGE SCALE GENOMIC DNA]</scope>
    <source>
        <strain evidence="12 13">Mrh</strain>
    </source>
</reference>
<keyword evidence="4" id="KW-1003">Cell membrane</keyword>
<evidence type="ECO:0000256" key="1">
    <source>
        <dbReference type="ARBA" id="ARBA00004651"/>
    </source>
</evidence>
<protein>
    <recommendedName>
        <fullName evidence="11">Phosphate transporter</fullName>
    </recommendedName>
</protein>
<evidence type="ECO:0000256" key="11">
    <source>
        <dbReference type="RuleBase" id="RU363058"/>
    </source>
</evidence>
<sequence>MSYLFYFFGYNNNFLIIFSLLLILLYEVINGFHDSANAIATVIYTHALSSELAVMLSGICNFLGVIFGGLSVAYTIVHLLSINLLLNIDSIYGLKAIFSMLLAAILWNLCTWFLCLPTSSSHTLIGAIIGINITYAINNNCSIMHVFNFNKLFSVFLSLIFSPILGLILAGILVLILKYFWRVSKNSYVVNAISKPYKQCKKSIKPPFLVRIILILSSMGVSYSHGANDGQKGIGLIMLILICVAPSGYFVNLHASKCDINQTKNSILDLKKYYLHNKNNLQNSVNMMKIHVNNKKLMLFSQSNDTNILNVLYSSQKLLDNVCDYKELKSDQRYQLRQSLLYLTEFIDVINQYSSIKFEDRYFLNKLKKNLSNTIEYAPIWIIVLVALSLSIGTLIGWRRIVTTFGEKIGKKKMTYAQAISSQLTAAISISTASYTGIPVSTTHIISSSIAGTILINGDEIQTQTIKNIIIVWVLTFPVSIVLSGGLYWISLKLIN</sequence>
<comment type="subcellular location">
    <subcellularLocation>
        <location evidence="1">Cell membrane</location>
        <topology evidence="1">Multi-pass membrane protein</topology>
    </subcellularLocation>
    <subcellularLocation>
        <location evidence="11">Membrane</location>
        <topology evidence="11">Multi-pass membrane protein</topology>
    </subcellularLocation>
</comment>
<evidence type="ECO:0000256" key="8">
    <source>
        <dbReference type="ARBA" id="ARBA00022989"/>
    </source>
</evidence>
<dbReference type="GO" id="GO:0005886">
    <property type="term" value="C:plasma membrane"/>
    <property type="evidence" value="ECO:0007669"/>
    <property type="project" value="UniProtKB-SubCell"/>
</dbReference>
<dbReference type="EMBL" id="CP033004">
    <property type="protein sequence ID" value="QCI23539.1"/>
    <property type="molecule type" value="Genomic_DNA"/>
</dbReference>
<dbReference type="PANTHER" id="PTHR11101">
    <property type="entry name" value="PHOSPHATE TRANSPORTER"/>
    <property type="match status" value="1"/>
</dbReference>
<comment type="catalytic activity">
    <reaction evidence="10">
        <text>phosphate(in) + H(+)(in) = phosphate(out) + H(+)(out)</text>
        <dbReference type="Rhea" id="RHEA:29939"/>
        <dbReference type="ChEBI" id="CHEBI:15378"/>
        <dbReference type="ChEBI" id="CHEBI:43474"/>
    </reaction>
</comment>
<evidence type="ECO:0000256" key="2">
    <source>
        <dbReference type="ARBA" id="ARBA00005342"/>
    </source>
</evidence>
<feature type="transmembrane region" description="Helical" evidence="11">
    <location>
        <begin position="208"/>
        <end position="227"/>
    </location>
</feature>
<dbReference type="InterPro" id="IPR001204">
    <property type="entry name" value="Phos_transporter"/>
</dbReference>
<evidence type="ECO:0000313" key="12">
    <source>
        <dbReference type="EMBL" id="QCI23539.1"/>
    </source>
</evidence>
<evidence type="ECO:0000256" key="7">
    <source>
        <dbReference type="ARBA" id="ARBA00022847"/>
    </source>
</evidence>
<dbReference type="GO" id="GO:0035435">
    <property type="term" value="P:phosphate ion transmembrane transport"/>
    <property type="evidence" value="ECO:0007669"/>
    <property type="project" value="TreeGrafter"/>
</dbReference>
<keyword evidence="5 11" id="KW-0592">Phosphate transport</keyword>
<evidence type="ECO:0000256" key="6">
    <source>
        <dbReference type="ARBA" id="ARBA00022692"/>
    </source>
</evidence>
<feature type="transmembrane region" description="Helical" evidence="11">
    <location>
        <begin position="96"/>
        <end position="116"/>
    </location>
</feature>
<gene>
    <name evidence="12" type="ORF">D9V73_02795</name>
</gene>
<feature type="transmembrane region" description="Helical" evidence="11">
    <location>
        <begin position="470"/>
        <end position="490"/>
    </location>
</feature>
<feature type="transmembrane region" description="Helical" evidence="11">
    <location>
        <begin position="233"/>
        <end position="251"/>
    </location>
</feature>
<evidence type="ECO:0000256" key="9">
    <source>
        <dbReference type="ARBA" id="ARBA00023136"/>
    </source>
</evidence>
<keyword evidence="3 11" id="KW-0813">Transport</keyword>
<dbReference type="GO" id="GO:0015293">
    <property type="term" value="F:symporter activity"/>
    <property type="evidence" value="ECO:0007669"/>
    <property type="project" value="UniProtKB-KW"/>
</dbReference>
<dbReference type="GO" id="GO:0005315">
    <property type="term" value="F:phosphate transmembrane transporter activity"/>
    <property type="evidence" value="ECO:0007669"/>
    <property type="project" value="InterPro"/>
</dbReference>